<dbReference type="Gene3D" id="1.10.510.10">
    <property type="entry name" value="Transferase(Phosphotransferase) domain 1"/>
    <property type="match status" value="1"/>
</dbReference>
<feature type="compositionally biased region" description="Low complexity" evidence="6">
    <location>
        <begin position="323"/>
        <end position="379"/>
    </location>
</feature>
<keyword evidence="3" id="KW-0547">Nucleotide-binding</keyword>
<feature type="region of interest" description="Disordered" evidence="6">
    <location>
        <begin position="315"/>
        <end position="391"/>
    </location>
</feature>
<dbReference type="InterPro" id="IPR000719">
    <property type="entry name" value="Prot_kinase_dom"/>
</dbReference>
<evidence type="ECO:0000256" key="6">
    <source>
        <dbReference type="SAM" id="MobiDB-lite"/>
    </source>
</evidence>
<evidence type="ECO:0000256" key="3">
    <source>
        <dbReference type="ARBA" id="ARBA00022741"/>
    </source>
</evidence>
<dbReference type="SUPFAM" id="SSF56112">
    <property type="entry name" value="Protein kinase-like (PK-like)"/>
    <property type="match status" value="1"/>
</dbReference>
<evidence type="ECO:0000259" key="7">
    <source>
        <dbReference type="PROSITE" id="PS50011"/>
    </source>
</evidence>
<proteinExistence type="predicted"/>
<dbReference type="PANTHER" id="PTHR43671:SF13">
    <property type="entry name" value="SERINE_THREONINE-PROTEIN KINASE NEK2"/>
    <property type="match status" value="1"/>
</dbReference>
<dbReference type="CDD" id="cd14014">
    <property type="entry name" value="STKc_PknB_like"/>
    <property type="match status" value="1"/>
</dbReference>
<keyword evidence="5" id="KW-0067">ATP-binding</keyword>
<name>A0ABP6UEA3_9ACTN</name>
<comment type="caution">
    <text evidence="8">The sequence shown here is derived from an EMBL/GenBank/DDBJ whole genome shotgun (WGS) entry which is preliminary data.</text>
</comment>
<keyword evidence="4" id="KW-0418">Kinase</keyword>
<evidence type="ECO:0000313" key="9">
    <source>
        <dbReference type="Proteomes" id="UP001501455"/>
    </source>
</evidence>
<feature type="domain" description="Protein kinase" evidence="7">
    <location>
        <begin position="1"/>
        <end position="267"/>
    </location>
</feature>
<dbReference type="SMART" id="SM00220">
    <property type="entry name" value="S_TKc"/>
    <property type="match status" value="1"/>
</dbReference>
<organism evidence="8 9">
    <name type="scientific">Streptomyces prasinosporus</name>
    <dbReference type="NCBI Taxonomy" id="68256"/>
    <lineage>
        <taxon>Bacteria</taxon>
        <taxon>Bacillati</taxon>
        <taxon>Actinomycetota</taxon>
        <taxon>Actinomycetes</taxon>
        <taxon>Kitasatosporales</taxon>
        <taxon>Streptomycetaceae</taxon>
        <taxon>Streptomyces</taxon>
        <taxon>Streptomyces albogriseolus group</taxon>
    </lineage>
</organism>
<protein>
    <recommendedName>
        <fullName evidence="1">non-specific serine/threonine protein kinase</fullName>
        <ecNumber evidence="1">2.7.11.1</ecNumber>
    </recommendedName>
</protein>
<dbReference type="EC" id="2.7.11.1" evidence="1"/>
<dbReference type="RefSeq" id="WP_193459339.1">
    <property type="nucleotide sequence ID" value="NZ_BAAAXF010000081.1"/>
</dbReference>
<keyword evidence="2" id="KW-0808">Transferase</keyword>
<keyword evidence="9" id="KW-1185">Reference proteome</keyword>
<evidence type="ECO:0000313" key="8">
    <source>
        <dbReference type="EMBL" id="GAA3504506.1"/>
    </source>
</evidence>
<dbReference type="Pfam" id="PF00069">
    <property type="entry name" value="Pkinase"/>
    <property type="match status" value="1"/>
</dbReference>
<dbReference type="EMBL" id="BAAAXF010000081">
    <property type="protein sequence ID" value="GAA3504506.1"/>
    <property type="molecule type" value="Genomic_DNA"/>
</dbReference>
<evidence type="ECO:0000256" key="1">
    <source>
        <dbReference type="ARBA" id="ARBA00012513"/>
    </source>
</evidence>
<sequence length="541" mass="56629">MGWAHASTDRPVAGRYRLVEITHRETNRVSWYADDLRTGRPCLATRIELPADAAEGVRHASSRILRATENVARLCPDRIAGVIDAIGEGGCLWTVTAWIDGTPLDEVLLQHGTFTPARAARVGLDLLDVLDAAHAEAVTHGELSPGQLHLRETGPVVVTGYGVAGTTSAPRLTAPSYAAPEQARNEQVGPAADLWALGAILYTMLEGRPPFRDRGRIAATLRGVDRLPLRPPVRCGPLTEVVTGLLRKEPRERPGRQAVRDVLTRVLREAPGDGAEPGEAYAPAGRGRMRKGVLVGTSLAVVTVTAAVVAAATGLPGGDGRADAGPAASVSASAGGTGAADTAPRVPPSSGAAPPSSAAPSPSPSSSPSSSASRTASPSPSDPGALPAGFRTYRAPEGFSVALPEGWERQRTSRATRLSYRVTFGADDDPRTLAVTYSERVGPDPVAVWRDTVEPGLARAGAYQRIGAIEPTTYQGREAADMQWITTGDGAPVRTFGRGFLLGDGRGFSLRWTTPAADWASAGSQEVLRTVLRTFRPGTGG</sequence>
<evidence type="ECO:0000256" key="4">
    <source>
        <dbReference type="ARBA" id="ARBA00022777"/>
    </source>
</evidence>
<dbReference type="InterPro" id="IPR011009">
    <property type="entry name" value="Kinase-like_dom_sf"/>
</dbReference>
<dbReference type="Proteomes" id="UP001501455">
    <property type="component" value="Unassembled WGS sequence"/>
</dbReference>
<evidence type="ECO:0000256" key="2">
    <source>
        <dbReference type="ARBA" id="ARBA00022679"/>
    </source>
</evidence>
<accession>A0ABP6UEA3</accession>
<dbReference type="PANTHER" id="PTHR43671">
    <property type="entry name" value="SERINE/THREONINE-PROTEIN KINASE NEK"/>
    <property type="match status" value="1"/>
</dbReference>
<gene>
    <name evidence="8" type="ORF">GCM10019016_116190</name>
</gene>
<dbReference type="PROSITE" id="PS50011">
    <property type="entry name" value="PROTEIN_KINASE_DOM"/>
    <property type="match status" value="1"/>
</dbReference>
<reference evidence="9" key="1">
    <citation type="journal article" date="2019" name="Int. J. Syst. Evol. Microbiol.">
        <title>The Global Catalogue of Microorganisms (GCM) 10K type strain sequencing project: providing services to taxonomists for standard genome sequencing and annotation.</title>
        <authorList>
            <consortium name="The Broad Institute Genomics Platform"/>
            <consortium name="The Broad Institute Genome Sequencing Center for Infectious Disease"/>
            <person name="Wu L."/>
            <person name="Ma J."/>
        </authorList>
    </citation>
    <scope>NUCLEOTIDE SEQUENCE [LARGE SCALE GENOMIC DNA]</scope>
    <source>
        <strain evidence="9">JCM 4816</strain>
    </source>
</reference>
<dbReference type="InterPro" id="IPR050660">
    <property type="entry name" value="NEK_Ser/Thr_kinase"/>
</dbReference>
<evidence type="ECO:0000256" key="5">
    <source>
        <dbReference type="ARBA" id="ARBA00022840"/>
    </source>
</evidence>